<dbReference type="PROSITE" id="PS51257">
    <property type="entry name" value="PROKAR_LIPOPROTEIN"/>
    <property type="match status" value="1"/>
</dbReference>
<proteinExistence type="predicted"/>
<gene>
    <name evidence="1" type="ORF">METZ01_LOCUS418574</name>
</gene>
<sequence>MKKTIELTLVVFAISFLTSCTSNGSALPKTIPGTVKTYTVNQEGTVEILGHDIKTEPKYWLYIRCDHWSGCYMRCQGKVNSCKKVARDSEFPVDYIVSP</sequence>
<evidence type="ECO:0008006" key="2">
    <source>
        <dbReference type="Google" id="ProtNLM"/>
    </source>
</evidence>
<reference evidence="1" key="1">
    <citation type="submission" date="2018-05" db="EMBL/GenBank/DDBJ databases">
        <authorList>
            <person name="Lanie J.A."/>
            <person name="Ng W.-L."/>
            <person name="Kazmierczak K.M."/>
            <person name="Andrzejewski T.M."/>
            <person name="Davidsen T.M."/>
            <person name="Wayne K.J."/>
            <person name="Tettelin H."/>
            <person name="Glass J.I."/>
            <person name="Rusch D."/>
            <person name="Podicherti R."/>
            <person name="Tsui H.-C.T."/>
            <person name="Winkler M.E."/>
        </authorList>
    </citation>
    <scope>NUCLEOTIDE SEQUENCE</scope>
</reference>
<dbReference type="AlphaFoldDB" id="A0A382X4C6"/>
<dbReference type="EMBL" id="UINC01164724">
    <property type="protein sequence ID" value="SVD65720.1"/>
    <property type="molecule type" value="Genomic_DNA"/>
</dbReference>
<organism evidence="1">
    <name type="scientific">marine metagenome</name>
    <dbReference type="NCBI Taxonomy" id="408172"/>
    <lineage>
        <taxon>unclassified sequences</taxon>
        <taxon>metagenomes</taxon>
        <taxon>ecological metagenomes</taxon>
    </lineage>
</organism>
<protein>
    <recommendedName>
        <fullName evidence="2">Lipoprotein</fullName>
    </recommendedName>
</protein>
<evidence type="ECO:0000313" key="1">
    <source>
        <dbReference type="EMBL" id="SVD65720.1"/>
    </source>
</evidence>
<name>A0A382X4C6_9ZZZZ</name>
<accession>A0A382X4C6</accession>